<name>S2CYX6_INDAL</name>
<dbReference type="Proteomes" id="UP000006073">
    <property type="component" value="Unassembled WGS sequence"/>
</dbReference>
<accession>S2CYX6</accession>
<sequence>MIWTMKKLAFTISILFIFTSCELVEELLNTSYSTTFKESFDVQIPAGDYTEDSPFLILKEEDIDLTDDEFPQEVRTGVSELLDIQFRSVLLLFEGQLTSENEKLLENQGVISGTILFSNPEDPTQNVEVVVPPVSSLNTEPVSLPLPDNVANSITQLFLESPRIQFIMNLRYVGPAPFEGEVIMEIPMDISIGLI</sequence>
<organism evidence="1 2">
    <name type="scientific">Indibacter alkaliphilus (strain CCUG 57479 / KCTC 22604 / LW1)</name>
    <dbReference type="NCBI Taxonomy" id="1189612"/>
    <lineage>
        <taxon>Bacteria</taxon>
        <taxon>Pseudomonadati</taxon>
        <taxon>Bacteroidota</taxon>
        <taxon>Cytophagia</taxon>
        <taxon>Cytophagales</taxon>
        <taxon>Cyclobacteriaceae</taxon>
    </lineage>
</organism>
<dbReference type="AlphaFoldDB" id="S2CYX6"/>
<evidence type="ECO:0000313" key="1">
    <source>
        <dbReference type="EMBL" id="EOZ92357.1"/>
    </source>
</evidence>
<protein>
    <submittedName>
        <fullName evidence="1">Uncharacterized protein</fullName>
    </submittedName>
</protein>
<proteinExistence type="predicted"/>
<keyword evidence="2" id="KW-1185">Reference proteome</keyword>
<dbReference type="PROSITE" id="PS51257">
    <property type="entry name" value="PROKAR_LIPOPROTEIN"/>
    <property type="match status" value="1"/>
</dbReference>
<dbReference type="STRING" id="1189612.A33Q_4450"/>
<reference evidence="1 2" key="1">
    <citation type="journal article" date="2013" name="Genome Announc.">
        <title>Draft Genome Sequence of Indibacter alkaliphilus Strain LW1T, Isolated from Lonar Lake, a Haloalkaline Lake in the Buldana District of Maharashtra, India.</title>
        <authorList>
            <person name="Singh A."/>
            <person name="Kumar Jangir P."/>
            <person name="Sharma R."/>
            <person name="Singh A."/>
            <person name="Kumar Pinnaka A."/>
            <person name="Shivaji S."/>
        </authorList>
    </citation>
    <scope>NUCLEOTIDE SEQUENCE [LARGE SCALE GENOMIC DNA]</scope>
    <source>
        <strain evidence="2">CCUG 57479 / KCTC 22604 / LW1</strain>
    </source>
</reference>
<evidence type="ECO:0000313" key="2">
    <source>
        <dbReference type="Proteomes" id="UP000006073"/>
    </source>
</evidence>
<comment type="caution">
    <text evidence="1">The sequence shown here is derived from an EMBL/GenBank/DDBJ whole genome shotgun (WGS) entry which is preliminary data.</text>
</comment>
<gene>
    <name evidence="1" type="ORF">A33Q_4450</name>
</gene>
<dbReference type="EMBL" id="ALWO02000052">
    <property type="protein sequence ID" value="EOZ92357.1"/>
    <property type="molecule type" value="Genomic_DNA"/>
</dbReference>